<dbReference type="Gene3D" id="3.30.460.10">
    <property type="entry name" value="Beta Polymerase, domain 2"/>
    <property type="match status" value="1"/>
</dbReference>
<dbReference type="EMBL" id="AAOF01000001">
    <property type="protein sequence ID" value="EAR23454.1"/>
    <property type="molecule type" value="Genomic_DNA"/>
</dbReference>
<dbReference type="NCBIfam" id="NF047752">
    <property type="entry name" value="MntA_antitoxin"/>
    <property type="match status" value="1"/>
</dbReference>
<dbReference type="OrthoDB" id="9793109at2"/>
<proteinExistence type="predicted"/>
<dbReference type="InterPro" id="IPR043519">
    <property type="entry name" value="NT_sf"/>
</dbReference>
<dbReference type="InterPro" id="IPR052930">
    <property type="entry name" value="TA_antitoxin_MntA"/>
</dbReference>
<feature type="domain" description="Polymerase beta nucleotidyltransferase" evidence="1">
    <location>
        <begin position="10"/>
        <end position="92"/>
    </location>
</feature>
<evidence type="ECO:0000313" key="3">
    <source>
        <dbReference type="Proteomes" id="UP000003374"/>
    </source>
</evidence>
<dbReference type="InterPro" id="IPR041633">
    <property type="entry name" value="Polbeta"/>
</dbReference>
<gene>
    <name evidence="2" type="ORF">NB231_16578</name>
</gene>
<comment type="caution">
    <text evidence="2">The sequence shown here is derived from an EMBL/GenBank/DDBJ whole genome shotgun (WGS) entry which is preliminary data.</text>
</comment>
<dbReference type="STRING" id="314278.NB231_16578"/>
<accession>A4BMB6</accession>
<dbReference type="PANTHER" id="PTHR43852">
    <property type="entry name" value="NUCLEOTIDYLTRANSFERASE"/>
    <property type="match status" value="1"/>
</dbReference>
<keyword evidence="3" id="KW-1185">Reference proteome</keyword>
<dbReference type="RefSeq" id="WP_005004755.1">
    <property type="nucleotide sequence ID" value="NZ_CH672427.1"/>
</dbReference>
<dbReference type="CDD" id="cd05403">
    <property type="entry name" value="NT_KNTase_like"/>
    <property type="match status" value="1"/>
</dbReference>
<dbReference type="Proteomes" id="UP000003374">
    <property type="component" value="Unassembled WGS sequence"/>
</dbReference>
<protein>
    <recommendedName>
        <fullName evidence="1">Polymerase beta nucleotidyltransferase domain-containing protein</fullName>
    </recommendedName>
</protein>
<dbReference type="AlphaFoldDB" id="A4BMB6"/>
<evidence type="ECO:0000259" key="1">
    <source>
        <dbReference type="Pfam" id="PF18765"/>
    </source>
</evidence>
<name>A4BMB6_9GAMM</name>
<dbReference type="HOGENOM" id="CLU_130257_1_0_6"/>
<dbReference type="eggNOG" id="COG1669">
    <property type="taxonomic scope" value="Bacteria"/>
</dbReference>
<dbReference type="Pfam" id="PF18765">
    <property type="entry name" value="Polbeta"/>
    <property type="match status" value="1"/>
</dbReference>
<reference evidence="2 3" key="1">
    <citation type="submission" date="2006-02" db="EMBL/GenBank/DDBJ databases">
        <authorList>
            <person name="Waterbury J."/>
            <person name="Ferriera S."/>
            <person name="Johnson J."/>
            <person name="Kravitz S."/>
            <person name="Halpern A."/>
            <person name="Remington K."/>
            <person name="Beeson K."/>
            <person name="Tran B."/>
            <person name="Rogers Y.-H."/>
            <person name="Friedman R."/>
            <person name="Venter J.C."/>
        </authorList>
    </citation>
    <scope>NUCLEOTIDE SEQUENCE [LARGE SCALE GENOMIC DNA]</scope>
    <source>
        <strain evidence="2 3">Nb-231</strain>
    </source>
</reference>
<dbReference type="PANTHER" id="PTHR43852:SF2">
    <property type="entry name" value="PROTEIN ADENYLYLTRANSFERASE MNTA"/>
    <property type="match status" value="1"/>
</dbReference>
<organism evidence="2 3">
    <name type="scientific">Nitrococcus mobilis Nb-231</name>
    <dbReference type="NCBI Taxonomy" id="314278"/>
    <lineage>
        <taxon>Bacteria</taxon>
        <taxon>Pseudomonadati</taxon>
        <taxon>Pseudomonadota</taxon>
        <taxon>Gammaproteobacteria</taxon>
        <taxon>Chromatiales</taxon>
        <taxon>Ectothiorhodospiraceae</taxon>
        <taxon>Nitrococcus</taxon>
    </lineage>
</organism>
<sequence>MDHKTLLDTLKQAISGLRAVYLFGSQARADATRKSDIDIAILADRPLATVERYDLAQTLAAALNRDVDLLDLRTASTVMRMQVIGSGQCLYRCGEKEVGIFEDFVFADYTRLNEERAGILADIRERGTIHGR</sequence>
<dbReference type="SUPFAM" id="SSF81301">
    <property type="entry name" value="Nucleotidyltransferase"/>
    <property type="match status" value="1"/>
</dbReference>
<evidence type="ECO:0000313" key="2">
    <source>
        <dbReference type="EMBL" id="EAR23454.1"/>
    </source>
</evidence>